<keyword evidence="1" id="KW-0812">Transmembrane</keyword>
<evidence type="ECO:0000313" key="2">
    <source>
        <dbReference type="EMBL" id="CAG8643858.1"/>
    </source>
</evidence>
<keyword evidence="1" id="KW-1133">Transmembrane helix</keyword>
<reference evidence="2" key="1">
    <citation type="submission" date="2021-06" db="EMBL/GenBank/DDBJ databases">
        <authorList>
            <person name="Kallberg Y."/>
            <person name="Tangrot J."/>
            <person name="Rosling A."/>
        </authorList>
    </citation>
    <scope>NUCLEOTIDE SEQUENCE</scope>
    <source>
        <strain evidence="2">IA702</strain>
    </source>
</reference>
<feature type="transmembrane region" description="Helical" evidence="1">
    <location>
        <begin position="53"/>
        <end position="71"/>
    </location>
</feature>
<dbReference type="Gene3D" id="1.20.1270.70">
    <property type="entry name" value="Designed single chain three-helix bundle"/>
    <property type="match status" value="1"/>
</dbReference>
<organism evidence="2 3">
    <name type="scientific">Paraglomus occultum</name>
    <dbReference type="NCBI Taxonomy" id="144539"/>
    <lineage>
        <taxon>Eukaryota</taxon>
        <taxon>Fungi</taxon>
        <taxon>Fungi incertae sedis</taxon>
        <taxon>Mucoromycota</taxon>
        <taxon>Glomeromycotina</taxon>
        <taxon>Glomeromycetes</taxon>
        <taxon>Paraglomerales</taxon>
        <taxon>Paraglomeraceae</taxon>
        <taxon>Paraglomus</taxon>
    </lineage>
</organism>
<proteinExistence type="predicted"/>
<evidence type="ECO:0000313" key="3">
    <source>
        <dbReference type="Proteomes" id="UP000789572"/>
    </source>
</evidence>
<name>A0A9N9H0N6_9GLOM</name>
<comment type="caution">
    <text evidence="2">The sequence shown here is derived from an EMBL/GenBank/DDBJ whole genome shotgun (WGS) entry which is preliminary data.</text>
</comment>
<gene>
    <name evidence="2" type="ORF">POCULU_LOCUS9570</name>
</gene>
<keyword evidence="1" id="KW-0472">Membrane</keyword>
<dbReference type="EMBL" id="CAJVPJ010003708">
    <property type="protein sequence ID" value="CAG8643858.1"/>
    <property type="molecule type" value="Genomic_DNA"/>
</dbReference>
<protein>
    <submittedName>
        <fullName evidence="2">3861_t:CDS:1</fullName>
    </submittedName>
</protein>
<dbReference type="AlphaFoldDB" id="A0A9N9H0N6"/>
<evidence type="ECO:0000256" key="1">
    <source>
        <dbReference type="SAM" id="Phobius"/>
    </source>
</evidence>
<keyword evidence="3" id="KW-1185">Reference proteome</keyword>
<sequence length="140" mass="15996">MAERRLLRAVFVRGAENRFLRAENRFLRAEKRFTTTNNVQATHTPSSWRWQEFGAFIGILATMFGGFGWAMDAKIGGLDAKIGGLDAKIGGLGERMDRFETRIEARIGELEEKVDDLNVKVHEIRGWMARDSPEKEQQHC</sequence>
<accession>A0A9N9H0N6</accession>
<dbReference type="Proteomes" id="UP000789572">
    <property type="component" value="Unassembled WGS sequence"/>
</dbReference>